<keyword evidence="2" id="KW-1185">Reference proteome</keyword>
<dbReference type="InterPro" id="IPR016155">
    <property type="entry name" value="Mopterin_synth/thiamin_S_b"/>
</dbReference>
<dbReference type="EMBL" id="JAAEDM010000065">
    <property type="protein sequence ID" value="MBR0673282.1"/>
    <property type="molecule type" value="Genomic_DNA"/>
</dbReference>
<organism evidence="1 2">
    <name type="scientific">Neoroseomonas soli</name>
    <dbReference type="NCBI Taxonomy" id="1081025"/>
    <lineage>
        <taxon>Bacteria</taxon>
        <taxon>Pseudomonadati</taxon>
        <taxon>Pseudomonadota</taxon>
        <taxon>Alphaproteobacteria</taxon>
        <taxon>Acetobacterales</taxon>
        <taxon>Acetobacteraceae</taxon>
        <taxon>Neoroseomonas</taxon>
    </lineage>
</organism>
<comment type="caution">
    <text evidence="1">The sequence shown here is derived from an EMBL/GenBank/DDBJ whole genome shotgun (WGS) entry which is preliminary data.</text>
</comment>
<reference evidence="1" key="2">
    <citation type="journal article" date="2021" name="Syst. Appl. Microbiol.">
        <title>Roseomonas hellenica sp. nov., isolated from roots of wild-growing Alkanna tinctoria.</title>
        <authorList>
            <person name="Rat A."/>
            <person name="Naranjo H.D."/>
            <person name="Lebbe L."/>
            <person name="Cnockaert M."/>
            <person name="Krigas N."/>
            <person name="Grigoriadou K."/>
            <person name="Maloupa E."/>
            <person name="Willems A."/>
        </authorList>
    </citation>
    <scope>NUCLEOTIDE SEQUENCE</scope>
    <source>
        <strain evidence="1">LMG 31231</strain>
    </source>
</reference>
<name>A0A9X9X1K3_9PROT</name>
<dbReference type="Gene3D" id="3.10.20.30">
    <property type="match status" value="1"/>
</dbReference>
<reference evidence="1" key="1">
    <citation type="submission" date="2020-01" db="EMBL/GenBank/DDBJ databases">
        <authorList>
            <person name="Rat A."/>
        </authorList>
    </citation>
    <scope>NUCLEOTIDE SEQUENCE</scope>
    <source>
        <strain evidence="1">LMG 31231</strain>
    </source>
</reference>
<evidence type="ECO:0000313" key="1">
    <source>
        <dbReference type="EMBL" id="MBR0673282.1"/>
    </source>
</evidence>
<accession>A0A9X9X1K3</accession>
<dbReference type="AlphaFoldDB" id="A0A9X9X1K3"/>
<dbReference type="SUPFAM" id="SSF54285">
    <property type="entry name" value="MoaD/ThiS"/>
    <property type="match status" value="1"/>
</dbReference>
<dbReference type="InterPro" id="IPR012675">
    <property type="entry name" value="Beta-grasp_dom_sf"/>
</dbReference>
<proteinExistence type="predicted"/>
<sequence length="87" mass="9179">MVTVLLPSALVRLFPGAPRVVEVDAANVAAAVVVLDARWPGMRDRLCDSTPAIRRHLNVFVEGERATLATPLPPGGEMLVMTAMSGG</sequence>
<evidence type="ECO:0000313" key="2">
    <source>
        <dbReference type="Proteomes" id="UP001138751"/>
    </source>
</evidence>
<dbReference type="Proteomes" id="UP001138751">
    <property type="component" value="Unassembled WGS sequence"/>
</dbReference>
<protein>
    <submittedName>
        <fullName evidence="1">MoaD/ThiS family protein</fullName>
    </submittedName>
</protein>
<gene>
    <name evidence="1" type="ORF">GXW76_19055</name>
</gene>